<accession>A0ABN8MPV8</accession>
<protein>
    <submittedName>
        <fullName evidence="2">Uncharacterized protein</fullName>
    </submittedName>
</protein>
<organism evidence="2 3">
    <name type="scientific">Porites lobata</name>
    <dbReference type="NCBI Taxonomy" id="104759"/>
    <lineage>
        <taxon>Eukaryota</taxon>
        <taxon>Metazoa</taxon>
        <taxon>Cnidaria</taxon>
        <taxon>Anthozoa</taxon>
        <taxon>Hexacorallia</taxon>
        <taxon>Scleractinia</taxon>
        <taxon>Fungiina</taxon>
        <taxon>Poritidae</taxon>
        <taxon>Porites</taxon>
    </lineage>
</organism>
<name>A0ABN8MPV8_9CNID</name>
<evidence type="ECO:0000256" key="1">
    <source>
        <dbReference type="SAM" id="MobiDB-lite"/>
    </source>
</evidence>
<comment type="caution">
    <text evidence="2">The sequence shown here is derived from an EMBL/GenBank/DDBJ whole genome shotgun (WGS) entry which is preliminary data.</text>
</comment>
<dbReference type="Proteomes" id="UP001159405">
    <property type="component" value="Unassembled WGS sequence"/>
</dbReference>
<dbReference type="EMBL" id="CALNXK010000002">
    <property type="protein sequence ID" value="CAH3033208.1"/>
    <property type="molecule type" value="Genomic_DNA"/>
</dbReference>
<sequence>ILTAIELFENTAYYGNHPRFREALQCGCPFGEVTVFTLALKENGIAEWEHSGNRESAIQSEAIGGCQLGEWSSLMHIMALSTVISRPVFTIYPSCAEAIRPLLHGLVKPRINRPDVFSNNDCFHILWSRDGGLDSRPNAIYVPNHFVPLFKKEYADHAVKTAKDYRKVADHIPPPKRSFSLEDFWFPTECKKKKRNEAGINNKRMKMGDDGKTERRQRTK</sequence>
<proteinExistence type="predicted"/>
<keyword evidence="3" id="KW-1185">Reference proteome</keyword>
<feature type="compositionally biased region" description="Basic and acidic residues" evidence="1">
    <location>
        <begin position="206"/>
        <end position="220"/>
    </location>
</feature>
<evidence type="ECO:0000313" key="2">
    <source>
        <dbReference type="EMBL" id="CAH3033208.1"/>
    </source>
</evidence>
<gene>
    <name evidence="2" type="ORF">PLOB_00016241</name>
</gene>
<feature type="non-terminal residue" evidence="2">
    <location>
        <position position="1"/>
    </location>
</feature>
<evidence type="ECO:0000313" key="3">
    <source>
        <dbReference type="Proteomes" id="UP001159405"/>
    </source>
</evidence>
<reference evidence="2 3" key="1">
    <citation type="submission" date="2022-05" db="EMBL/GenBank/DDBJ databases">
        <authorList>
            <consortium name="Genoscope - CEA"/>
            <person name="William W."/>
        </authorList>
    </citation>
    <scope>NUCLEOTIDE SEQUENCE [LARGE SCALE GENOMIC DNA]</scope>
</reference>
<feature type="region of interest" description="Disordered" evidence="1">
    <location>
        <begin position="196"/>
        <end position="220"/>
    </location>
</feature>